<accession>A0A834RA45</accession>
<dbReference type="InterPro" id="IPR036855">
    <property type="entry name" value="Znf_CCCH_sf"/>
</dbReference>
<dbReference type="AlphaFoldDB" id="A0A834RA45"/>
<dbReference type="PROSITE" id="PS50103">
    <property type="entry name" value="ZF_C3H1"/>
    <property type="match status" value="5"/>
</dbReference>
<dbReference type="PANTHER" id="PTHR23102:SF24">
    <property type="entry name" value="CLEAVAGE AND POLYADENYLATION SPECIFICITY FACTOR SUBUNIT 4"/>
    <property type="match status" value="1"/>
</dbReference>
<evidence type="ECO:0000256" key="1">
    <source>
        <dbReference type="ARBA" id="ARBA00004123"/>
    </source>
</evidence>
<dbReference type="GO" id="GO:0008270">
    <property type="term" value="F:zinc ion binding"/>
    <property type="evidence" value="ECO:0007669"/>
    <property type="project" value="UniProtKB-KW"/>
</dbReference>
<evidence type="ECO:0000256" key="5">
    <source>
        <dbReference type="ARBA" id="ARBA00022737"/>
    </source>
</evidence>
<dbReference type="PANTHER" id="PTHR23102">
    <property type="entry name" value="CLEAVAGE AND POLYADENYLATION SPECIFICITY FACTOR SUBUNIT 4-RELATED"/>
    <property type="match status" value="1"/>
</dbReference>
<dbReference type="Gene3D" id="4.10.1000.10">
    <property type="entry name" value="Zinc finger, CCCH-type"/>
    <property type="match status" value="2"/>
</dbReference>
<dbReference type="EMBL" id="WVUK01000058">
    <property type="protein sequence ID" value="KAF7491902.1"/>
    <property type="molecule type" value="Genomic_DNA"/>
</dbReference>
<organism evidence="14">
    <name type="scientific">Sarcoptes scabiei</name>
    <name type="common">Itch mite</name>
    <name type="synonym">Acarus scabiei</name>
    <dbReference type="NCBI Taxonomy" id="52283"/>
    <lineage>
        <taxon>Eukaryota</taxon>
        <taxon>Metazoa</taxon>
        <taxon>Ecdysozoa</taxon>
        <taxon>Arthropoda</taxon>
        <taxon>Chelicerata</taxon>
        <taxon>Arachnida</taxon>
        <taxon>Acari</taxon>
        <taxon>Acariformes</taxon>
        <taxon>Sarcoptiformes</taxon>
        <taxon>Astigmata</taxon>
        <taxon>Psoroptidia</taxon>
        <taxon>Sarcoptoidea</taxon>
        <taxon>Sarcoptidae</taxon>
        <taxon>Sarcoptinae</taxon>
        <taxon>Sarcoptes</taxon>
    </lineage>
</organism>
<feature type="zinc finger region" description="C3H1-type" evidence="10">
    <location>
        <begin position="90"/>
        <end position="117"/>
    </location>
</feature>
<keyword evidence="3" id="KW-0507">mRNA processing</keyword>
<dbReference type="Pfam" id="PF00642">
    <property type="entry name" value="zf-CCCH"/>
    <property type="match status" value="1"/>
</dbReference>
<feature type="zinc finger region" description="C3H1-type" evidence="10">
    <location>
        <begin position="147"/>
        <end position="169"/>
    </location>
</feature>
<reference evidence="14" key="2">
    <citation type="submission" date="2020-01" db="EMBL/GenBank/DDBJ databases">
        <authorList>
            <person name="Korhonen P.K.K."/>
            <person name="Guangxu M.G."/>
            <person name="Wang T.W."/>
            <person name="Stroehlein A.J.S."/>
            <person name="Young N.D."/>
            <person name="Ang C.-S.A."/>
            <person name="Fernando D.W.F."/>
            <person name="Lu H.L."/>
            <person name="Taylor S.T."/>
            <person name="Ehtesham M.E.M."/>
            <person name="Najaraj S.H.N."/>
            <person name="Harsha G.H.G."/>
            <person name="Madugundu A.M."/>
            <person name="Renuse S.R."/>
            <person name="Holt D.H."/>
            <person name="Pandey A.P."/>
            <person name="Papenfuss A.P."/>
            <person name="Gasser R.B.G."/>
            <person name="Fischer K.F."/>
        </authorList>
    </citation>
    <scope>NUCLEOTIDE SEQUENCE</scope>
    <source>
        <strain evidence="14">SSS_KF_BRIS2020</strain>
    </source>
</reference>
<feature type="region of interest" description="Disordered" evidence="11">
    <location>
        <begin position="322"/>
        <end position="346"/>
    </location>
</feature>
<dbReference type="SUPFAM" id="SSF57756">
    <property type="entry name" value="Retrovirus zinc finger-like domains"/>
    <property type="match status" value="1"/>
</dbReference>
<evidence type="ECO:0000256" key="3">
    <source>
        <dbReference type="ARBA" id="ARBA00022664"/>
    </source>
</evidence>
<feature type="compositionally biased region" description="Low complexity" evidence="11">
    <location>
        <begin position="326"/>
        <end position="346"/>
    </location>
</feature>
<evidence type="ECO:0000313" key="15">
    <source>
        <dbReference type="EnsemblMetazoa" id="KAF7491902.1"/>
    </source>
</evidence>
<dbReference type="Pfam" id="PF18345">
    <property type="entry name" value="zf_CCCH_4"/>
    <property type="match status" value="1"/>
</dbReference>
<evidence type="ECO:0000256" key="11">
    <source>
        <dbReference type="SAM" id="MobiDB-lite"/>
    </source>
</evidence>
<comment type="subcellular location">
    <subcellularLocation>
        <location evidence="1">Nucleus</location>
    </subcellularLocation>
</comment>
<keyword evidence="8" id="KW-0694">RNA-binding</keyword>
<dbReference type="SMART" id="SM00356">
    <property type="entry name" value="ZnF_C3H1"/>
    <property type="match status" value="5"/>
</dbReference>
<feature type="domain" description="C3H1-type" evidence="12">
    <location>
        <begin position="35"/>
        <end position="59"/>
    </location>
</feature>
<evidence type="ECO:0000256" key="8">
    <source>
        <dbReference type="ARBA" id="ARBA00022884"/>
    </source>
</evidence>
<reference evidence="15" key="3">
    <citation type="submission" date="2022-06" db="UniProtKB">
        <authorList>
            <consortium name="EnsemblMetazoa"/>
        </authorList>
    </citation>
    <scope>IDENTIFICATION</scope>
</reference>
<dbReference type="GO" id="GO:0006397">
    <property type="term" value="P:mRNA processing"/>
    <property type="evidence" value="ECO:0007669"/>
    <property type="project" value="UniProtKB-KW"/>
</dbReference>
<evidence type="ECO:0000313" key="14">
    <source>
        <dbReference type="EMBL" id="KAF7491902.1"/>
    </source>
</evidence>
<dbReference type="InterPro" id="IPR036875">
    <property type="entry name" value="Znf_CCHC_sf"/>
</dbReference>
<dbReference type="OMA" id="EEVTCFK"/>
<keyword evidence="4 10" id="KW-0479">Metal-binding</keyword>
<dbReference type="Proteomes" id="UP000070412">
    <property type="component" value="Unassembled WGS sequence"/>
</dbReference>
<evidence type="ECO:0000259" key="12">
    <source>
        <dbReference type="PROSITE" id="PS50103"/>
    </source>
</evidence>
<proteinExistence type="predicted"/>
<dbReference type="Pfam" id="PF00098">
    <property type="entry name" value="zf-CCHC"/>
    <property type="match status" value="1"/>
</dbReference>
<sequence length="346" mass="40237">MEELIAPIDDIRFDIERDLDEQIGALPLPFPGMDKSGSGTCVFHLKGNCNRGSMCPYRHIKPDRTVVCKHWLRGLCKKGDSCEFLHEFDMSKMPECYFYSKFRACSNKECVFLHIDPESKVRDCPWYDRGFCRHGPNCRHRHARRVACTNYLCGFCPDGPNCKFIHMRFDIPTSNAINSQDSFLQKKSTVICHYCSEVGHKIYTCNQIPPEQRDELIQKYTEQQQFNYSAENRLQFASTNHTSNYHFNAHHHRPFSHPNQSNENNQNFQNKPNKIVYRPIEQVTCFKCGEKGHYANKCPKGHLAFLSPALDDLHQKRNNMGANHTINNNNFINNSSNENENNYVEE</sequence>
<feature type="domain" description="C3H1-type" evidence="12">
    <location>
        <begin position="147"/>
        <end position="169"/>
    </location>
</feature>
<dbReference type="GO" id="GO:0005634">
    <property type="term" value="C:nucleus"/>
    <property type="evidence" value="ECO:0007669"/>
    <property type="project" value="UniProtKB-SubCell"/>
</dbReference>
<keyword evidence="6 10" id="KW-0863">Zinc-finger</keyword>
<dbReference type="EnsemblMetazoa" id="SSS_6275s_mrna">
    <property type="protein sequence ID" value="KAF7491902.1"/>
    <property type="gene ID" value="SSS_6275"/>
</dbReference>
<dbReference type="FunFam" id="4.10.1000.10:FF:000005">
    <property type="entry name" value="cleavage and polyadenylation specificity factor subunit 4"/>
    <property type="match status" value="1"/>
</dbReference>
<reference evidence="16" key="1">
    <citation type="journal article" date="2020" name="PLoS Negl. Trop. Dis.">
        <title>High-quality nuclear genome for Sarcoptes scabiei-A critical resource for a neglected parasite.</title>
        <authorList>
            <person name="Korhonen P.K."/>
            <person name="Gasser R.B."/>
            <person name="Ma G."/>
            <person name="Wang T."/>
            <person name="Stroehlein A.J."/>
            <person name="Young N.D."/>
            <person name="Ang C.S."/>
            <person name="Fernando D.D."/>
            <person name="Lu H.C."/>
            <person name="Taylor S."/>
            <person name="Reynolds S.L."/>
            <person name="Mofiz E."/>
            <person name="Najaraj S.H."/>
            <person name="Gowda H."/>
            <person name="Madugundu A."/>
            <person name="Renuse S."/>
            <person name="Holt D."/>
            <person name="Pandey A."/>
            <person name="Papenfuss A.T."/>
            <person name="Fischer K."/>
        </authorList>
    </citation>
    <scope>NUCLEOTIDE SEQUENCE [LARGE SCALE GENOMIC DNA]</scope>
</reference>
<keyword evidence="9" id="KW-0539">Nucleus</keyword>
<keyword evidence="5" id="KW-0677">Repeat</keyword>
<evidence type="ECO:0000256" key="6">
    <source>
        <dbReference type="ARBA" id="ARBA00022771"/>
    </source>
</evidence>
<protein>
    <recommendedName>
        <fullName evidence="2">Cleavage and polyadenylation specificity factor subunit 4</fullName>
    </recommendedName>
</protein>
<keyword evidence="7 10" id="KW-0862">Zinc</keyword>
<feature type="domain" description="C3H1-type" evidence="12">
    <location>
        <begin position="118"/>
        <end position="145"/>
    </location>
</feature>
<dbReference type="SMART" id="SM00343">
    <property type="entry name" value="ZnF_C2HC"/>
    <property type="match status" value="2"/>
</dbReference>
<feature type="domain" description="C3H1-type" evidence="12">
    <location>
        <begin position="62"/>
        <end position="89"/>
    </location>
</feature>
<evidence type="ECO:0000313" key="16">
    <source>
        <dbReference type="Proteomes" id="UP000070412"/>
    </source>
</evidence>
<feature type="domain" description="CCHC-type" evidence="13">
    <location>
        <begin position="285"/>
        <end position="300"/>
    </location>
</feature>
<dbReference type="PROSITE" id="PS50158">
    <property type="entry name" value="ZF_CCHC"/>
    <property type="match status" value="1"/>
</dbReference>
<dbReference type="GO" id="GO:0003723">
    <property type="term" value="F:RNA binding"/>
    <property type="evidence" value="ECO:0007669"/>
    <property type="project" value="UniProtKB-KW"/>
</dbReference>
<feature type="zinc finger region" description="C3H1-type" evidence="10">
    <location>
        <begin position="118"/>
        <end position="145"/>
    </location>
</feature>
<dbReference type="InterPro" id="IPR000571">
    <property type="entry name" value="Znf_CCCH"/>
</dbReference>
<evidence type="ECO:0000256" key="2">
    <source>
        <dbReference type="ARBA" id="ARBA00016264"/>
    </source>
</evidence>
<feature type="domain" description="C3H1-type" evidence="12">
    <location>
        <begin position="90"/>
        <end position="117"/>
    </location>
</feature>
<feature type="region of interest" description="Disordered" evidence="11">
    <location>
        <begin position="247"/>
        <end position="271"/>
    </location>
</feature>
<gene>
    <name evidence="14" type="ORF">SSS_6275</name>
</gene>
<dbReference type="InterPro" id="IPR045348">
    <property type="entry name" value="CPSF4/Yth1"/>
</dbReference>
<dbReference type="OrthoDB" id="1914176at2759"/>
<dbReference type="InterPro" id="IPR001878">
    <property type="entry name" value="Znf_CCHC"/>
</dbReference>
<feature type="zinc finger region" description="C3H1-type" evidence="10">
    <location>
        <begin position="35"/>
        <end position="59"/>
    </location>
</feature>
<dbReference type="Gene3D" id="4.10.60.10">
    <property type="entry name" value="Zinc finger, CCHC-type"/>
    <property type="match status" value="1"/>
</dbReference>
<feature type="compositionally biased region" description="Low complexity" evidence="11">
    <location>
        <begin position="259"/>
        <end position="271"/>
    </location>
</feature>
<evidence type="ECO:0000259" key="13">
    <source>
        <dbReference type="PROSITE" id="PS50158"/>
    </source>
</evidence>
<keyword evidence="16" id="KW-1185">Reference proteome</keyword>
<feature type="zinc finger region" description="C3H1-type" evidence="10">
    <location>
        <begin position="62"/>
        <end position="89"/>
    </location>
</feature>
<name>A0A834RA45_SARSC</name>
<evidence type="ECO:0000256" key="4">
    <source>
        <dbReference type="ARBA" id="ARBA00022723"/>
    </source>
</evidence>
<evidence type="ECO:0000256" key="9">
    <source>
        <dbReference type="ARBA" id="ARBA00023242"/>
    </source>
</evidence>
<evidence type="ECO:0000256" key="7">
    <source>
        <dbReference type="ARBA" id="ARBA00022833"/>
    </source>
</evidence>
<evidence type="ECO:0000256" key="10">
    <source>
        <dbReference type="PROSITE-ProRule" id="PRU00723"/>
    </source>
</evidence>
<dbReference type="SUPFAM" id="SSF90229">
    <property type="entry name" value="CCCH zinc finger"/>
    <property type="match status" value="1"/>
</dbReference>